<dbReference type="GO" id="GO:0005524">
    <property type="term" value="F:ATP binding"/>
    <property type="evidence" value="ECO:0007669"/>
    <property type="project" value="InterPro"/>
</dbReference>
<dbReference type="SUPFAM" id="SSF52540">
    <property type="entry name" value="P-loop containing nucleoside triphosphate hydrolases"/>
    <property type="match status" value="1"/>
</dbReference>
<evidence type="ECO:0000313" key="3">
    <source>
        <dbReference type="Proteomes" id="UP000323393"/>
    </source>
</evidence>
<protein>
    <submittedName>
        <fullName evidence="2">Aldolase</fullName>
    </submittedName>
</protein>
<dbReference type="Gene3D" id="3.40.50.300">
    <property type="entry name" value="P-loop containing nucleotide triphosphate hydrolases"/>
    <property type="match status" value="1"/>
</dbReference>
<dbReference type="AlphaFoldDB" id="A0AA94WSY4"/>
<evidence type="ECO:0000313" key="2">
    <source>
        <dbReference type="EMBL" id="TYS60089.1"/>
    </source>
</evidence>
<organism evidence="2 3">
    <name type="scientific">Sutcliffiella horikoshii</name>
    <dbReference type="NCBI Taxonomy" id="79883"/>
    <lineage>
        <taxon>Bacteria</taxon>
        <taxon>Bacillati</taxon>
        <taxon>Bacillota</taxon>
        <taxon>Bacilli</taxon>
        <taxon>Bacillales</taxon>
        <taxon>Bacillaceae</taxon>
        <taxon>Sutcliffiella</taxon>
    </lineage>
</organism>
<accession>A0AA94WSY4</accession>
<gene>
    <name evidence="2" type="ORF">FZC74_08045</name>
</gene>
<dbReference type="EMBL" id="VTEU01000002">
    <property type="protein sequence ID" value="TYS60089.1"/>
    <property type="molecule type" value="Genomic_DNA"/>
</dbReference>
<dbReference type="Proteomes" id="UP000323393">
    <property type="component" value="Unassembled WGS sequence"/>
</dbReference>
<evidence type="ECO:0000259" key="1">
    <source>
        <dbReference type="Pfam" id="PF07475"/>
    </source>
</evidence>
<reference evidence="2 3" key="1">
    <citation type="submission" date="2019-08" db="EMBL/GenBank/DDBJ databases">
        <title>Bacillus genomes from the desert of Cuatro Cienegas, Coahuila.</title>
        <authorList>
            <person name="Olmedo-Alvarez G."/>
        </authorList>
    </citation>
    <scope>NUCLEOTIDE SEQUENCE [LARGE SCALE GENOMIC DNA]</scope>
    <source>
        <strain evidence="2 3">CH88_3T</strain>
    </source>
</reference>
<sequence>MDTNKLNKKIYKAFGLNILTEIPLPELDLYKSIFPYADISIKKERLDEKWNSLLDKQLFHLSINSCMFQVPQIAIFLIQNGNEIIVSPHEGVADDHIRLYLLGTCMGAILMQRRILPLHGSAIAINGKAYAIVGDSGAGKSTTASALLRHGYQLISDDVIPVSFNEQNIPMVTPAYPQQKLWQESIDEFGMESSNFRPIIDRETKFAIPVDSQFCDKQLPLAGVFELMKTEDEKLQFSSVTGLERFHLLFQHTYRNFFIPRAGLMDWHFQTSAKMVNKMSFYRIQRPTSHFTANEITDFILTSIERKGEVVNG</sequence>
<dbReference type="InterPro" id="IPR027417">
    <property type="entry name" value="P-loop_NTPase"/>
</dbReference>
<name>A0AA94WSY4_9BACI</name>
<dbReference type="RefSeq" id="WP_148965542.1">
    <property type="nucleotide sequence ID" value="NZ_VTEU01000002.1"/>
</dbReference>
<dbReference type="GO" id="GO:0006109">
    <property type="term" value="P:regulation of carbohydrate metabolic process"/>
    <property type="evidence" value="ECO:0007669"/>
    <property type="project" value="InterPro"/>
</dbReference>
<comment type="caution">
    <text evidence="2">The sequence shown here is derived from an EMBL/GenBank/DDBJ whole genome shotgun (WGS) entry which is preliminary data.</text>
</comment>
<proteinExistence type="predicted"/>
<dbReference type="GO" id="GO:0000155">
    <property type="term" value="F:phosphorelay sensor kinase activity"/>
    <property type="evidence" value="ECO:0007669"/>
    <property type="project" value="InterPro"/>
</dbReference>
<feature type="domain" description="HPr kinase/phosphorylase C-terminal" evidence="1">
    <location>
        <begin position="118"/>
        <end position="168"/>
    </location>
</feature>
<dbReference type="InterPro" id="IPR011104">
    <property type="entry name" value="Hpr_kin/Pase_C"/>
</dbReference>
<dbReference type="Pfam" id="PF07475">
    <property type="entry name" value="Hpr_kinase_C"/>
    <property type="match status" value="1"/>
</dbReference>
<dbReference type="SUPFAM" id="SSF53795">
    <property type="entry name" value="PEP carboxykinase-like"/>
    <property type="match status" value="1"/>
</dbReference>